<evidence type="ECO:0000259" key="3">
    <source>
        <dbReference type="Pfam" id="PF07859"/>
    </source>
</evidence>
<dbReference type="EMBL" id="JARAOO010000004">
    <property type="protein sequence ID" value="KAJ7971338.1"/>
    <property type="molecule type" value="Genomic_DNA"/>
</dbReference>
<sequence length="259" mass="29464">MEPIGHDKERRCDFTRIRHICKALHHQNHLPEPKEKASSFGFFFHGGGFCVETPFSSNYHNYSNFVAYQAQVVVVLTVHYRRAPEHPLPIAHEDSWAAVKWIASHLYGEDWLNLHANLEKVFFAGDGAGANLALHMVIRVGTEKLKGIKLQGIVLLHPFFRGVEVVGLELAELEERAMADQLWRFTCPTTTGSDDPIINPAKYQHLGSLDCGRVLILVAEKETFELLGSISSKIYIYFFTFDTINFFFFTIITPNVTNR</sequence>
<dbReference type="SUPFAM" id="SSF53474">
    <property type="entry name" value="alpha/beta-Hydrolases"/>
    <property type="match status" value="1"/>
</dbReference>
<reference evidence="4" key="1">
    <citation type="journal article" date="2023" name="Science">
        <title>Elucidation of the pathway for biosynthesis of saponin adjuvants from the soapbark tree.</title>
        <authorList>
            <person name="Reed J."/>
            <person name="Orme A."/>
            <person name="El-Demerdash A."/>
            <person name="Owen C."/>
            <person name="Martin L.B.B."/>
            <person name="Misra R.C."/>
            <person name="Kikuchi S."/>
            <person name="Rejzek M."/>
            <person name="Martin A.C."/>
            <person name="Harkess A."/>
            <person name="Leebens-Mack J."/>
            <person name="Louveau T."/>
            <person name="Stephenson M.J."/>
            <person name="Osbourn A."/>
        </authorList>
    </citation>
    <scope>NUCLEOTIDE SEQUENCE</scope>
    <source>
        <strain evidence="4">S10</strain>
    </source>
</reference>
<keyword evidence="2" id="KW-0812">Transmembrane</keyword>
<dbReference type="AlphaFoldDB" id="A0AAD7PY81"/>
<keyword evidence="4" id="KW-0378">Hydrolase</keyword>
<evidence type="ECO:0000256" key="2">
    <source>
        <dbReference type="SAM" id="Phobius"/>
    </source>
</evidence>
<dbReference type="GO" id="GO:0016787">
    <property type="term" value="F:hydrolase activity"/>
    <property type="evidence" value="ECO:0007669"/>
    <property type="project" value="UniProtKB-KW"/>
</dbReference>
<dbReference type="InterPro" id="IPR013094">
    <property type="entry name" value="AB_hydrolase_3"/>
</dbReference>
<comment type="similarity">
    <text evidence="1">Belongs to the 'GDXG' lipolytic enzyme family.</text>
</comment>
<name>A0AAD7PY81_QUISA</name>
<dbReference type="InterPro" id="IPR050466">
    <property type="entry name" value="Carboxylest/Gibb_receptor"/>
</dbReference>
<dbReference type="InterPro" id="IPR029058">
    <property type="entry name" value="AB_hydrolase_fold"/>
</dbReference>
<organism evidence="4 5">
    <name type="scientific">Quillaja saponaria</name>
    <name type="common">Soap bark tree</name>
    <dbReference type="NCBI Taxonomy" id="32244"/>
    <lineage>
        <taxon>Eukaryota</taxon>
        <taxon>Viridiplantae</taxon>
        <taxon>Streptophyta</taxon>
        <taxon>Embryophyta</taxon>
        <taxon>Tracheophyta</taxon>
        <taxon>Spermatophyta</taxon>
        <taxon>Magnoliopsida</taxon>
        <taxon>eudicotyledons</taxon>
        <taxon>Gunneridae</taxon>
        <taxon>Pentapetalae</taxon>
        <taxon>rosids</taxon>
        <taxon>fabids</taxon>
        <taxon>Fabales</taxon>
        <taxon>Quillajaceae</taxon>
        <taxon>Quillaja</taxon>
    </lineage>
</organism>
<dbReference type="PANTHER" id="PTHR23024:SF467">
    <property type="entry name" value="CARBOXYLESTERASE 12-RELATED"/>
    <property type="match status" value="1"/>
</dbReference>
<dbReference type="Proteomes" id="UP001163823">
    <property type="component" value="Chromosome 4"/>
</dbReference>
<evidence type="ECO:0000313" key="4">
    <source>
        <dbReference type="EMBL" id="KAJ7971338.1"/>
    </source>
</evidence>
<feature type="transmembrane region" description="Helical" evidence="2">
    <location>
        <begin position="234"/>
        <end position="253"/>
    </location>
</feature>
<dbReference type="PANTHER" id="PTHR23024">
    <property type="entry name" value="ARYLACETAMIDE DEACETYLASE"/>
    <property type="match status" value="1"/>
</dbReference>
<dbReference type="Gene3D" id="3.40.50.1820">
    <property type="entry name" value="alpha/beta hydrolase"/>
    <property type="match status" value="1"/>
</dbReference>
<gene>
    <name evidence="4" type="ORF">O6P43_009387</name>
</gene>
<keyword evidence="2" id="KW-1133">Transmembrane helix</keyword>
<dbReference type="KEGG" id="qsa:O6P43_009387"/>
<evidence type="ECO:0000313" key="5">
    <source>
        <dbReference type="Proteomes" id="UP001163823"/>
    </source>
</evidence>
<evidence type="ECO:0000256" key="1">
    <source>
        <dbReference type="ARBA" id="ARBA00010515"/>
    </source>
</evidence>
<comment type="caution">
    <text evidence="4">The sequence shown here is derived from an EMBL/GenBank/DDBJ whole genome shotgun (WGS) entry which is preliminary data.</text>
</comment>
<dbReference type="Pfam" id="PF07859">
    <property type="entry name" value="Abhydrolase_3"/>
    <property type="match status" value="1"/>
</dbReference>
<protein>
    <submittedName>
        <fullName evidence="4">Alpha/beta hydrolase fold</fullName>
    </submittedName>
</protein>
<feature type="domain" description="Alpha/beta hydrolase fold-3" evidence="3">
    <location>
        <begin position="42"/>
        <end position="224"/>
    </location>
</feature>
<keyword evidence="2" id="KW-0472">Membrane</keyword>
<accession>A0AAD7PY81</accession>
<proteinExistence type="inferred from homology"/>
<keyword evidence="5" id="KW-1185">Reference proteome</keyword>